<evidence type="ECO:0000256" key="1">
    <source>
        <dbReference type="SAM" id="SignalP"/>
    </source>
</evidence>
<keyword evidence="1" id="KW-0732">Signal</keyword>
<protein>
    <submittedName>
        <fullName evidence="2">Uncharacterized protein</fullName>
    </submittedName>
</protein>
<sequence>MQFFSIITASFLATLAIAAPAPVAAPETVAEPAQIEARAVPLIDLWKNSQFLDLKFTGSSNAGTCVNLPSNFNDIASSGKAKPGFRCTIWVNANCKGTGFSFNASPGSASFPAWINDTASSWKCVAA</sequence>
<dbReference type="EMBL" id="FJUW01000004">
    <property type="protein sequence ID" value="CZS90987.1"/>
    <property type="molecule type" value="Genomic_DNA"/>
</dbReference>
<dbReference type="Proteomes" id="UP000178129">
    <property type="component" value="Unassembled WGS sequence"/>
</dbReference>
<proteinExistence type="predicted"/>
<dbReference type="Gene3D" id="2.60.20.10">
    <property type="entry name" value="Crystallins"/>
    <property type="match status" value="1"/>
</dbReference>
<reference evidence="3" key="1">
    <citation type="submission" date="2016-03" db="EMBL/GenBank/DDBJ databases">
        <authorList>
            <person name="Ploux O."/>
        </authorList>
    </citation>
    <scope>NUCLEOTIDE SEQUENCE [LARGE SCALE GENOMIC DNA]</scope>
    <source>
        <strain evidence="3">UK7</strain>
    </source>
</reference>
<feature type="chain" id="PRO_5009445444" evidence="1">
    <location>
        <begin position="19"/>
        <end position="127"/>
    </location>
</feature>
<evidence type="ECO:0000313" key="3">
    <source>
        <dbReference type="Proteomes" id="UP000178129"/>
    </source>
</evidence>
<keyword evidence="3" id="KW-1185">Reference proteome</keyword>
<organism evidence="2 3">
    <name type="scientific">Rhynchosporium graminicola</name>
    <dbReference type="NCBI Taxonomy" id="2792576"/>
    <lineage>
        <taxon>Eukaryota</taxon>
        <taxon>Fungi</taxon>
        <taxon>Dikarya</taxon>
        <taxon>Ascomycota</taxon>
        <taxon>Pezizomycotina</taxon>
        <taxon>Leotiomycetes</taxon>
        <taxon>Helotiales</taxon>
        <taxon>Ploettnerulaceae</taxon>
        <taxon>Rhynchosporium</taxon>
    </lineage>
</organism>
<accession>A0A1E1JYP9</accession>
<gene>
    <name evidence="2" type="ORF">RCO7_01369</name>
</gene>
<dbReference type="AlphaFoldDB" id="A0A1E1JYP9"/>
<dbReference type="InParanoid" id="A0A1E1JYP9"/>
<feature type="signal peptide" evidence="1">
    <location>
        <begin position="1"/>
        <end position="18"/>
    </location>
</feature>
<name>A0A1E1JYP9_9HELO</name>
<evidence type="ECO:0000313" key="2">
    <source>
        <dbReference type="EMBL" id="CZS90987.1"/>
    </source>
</evidence>
<comment type="caution">
    <text evidence="2">The sequence shown here is derived from an EMBL/GenBank/DDBJ whole genome shotgun (WGS) entry which is preliminary data.</text>
</comment>